<sequence length="387" mass="45558">MKTSINFKAVKSDSEAHNFRRKTFDYIRKDLTGKNEYWSEEKLSGRLHKIEAYCKEKSGRKLQKNAMPIREAVVVIKENTTMQDLHKLSKRLEEELSIRIFQIAIHKDEGHFDRGTKEWKANYHAHLVADWQDLETGKTLKHQSFHYSKMQDITAECLDMERGVEGSKGRLEAIEFKIQKKEEEYLQLQDKIKDLKTEIDSKKFEDLIVKENDFLGFNRIKTDKTIDNYEKVFKSYMIQLMKAKEILQSKNKLISELQERNASLKKEIAGLKNKLSNVLSSTAINLSEREQYLRSVKDTLIKALQFEKLKQPQLFKTSKENMIGLVDTICQKVSVENQIPLSAFEELLKEKDMVNEVFSLFNFDHNLTYNHSDEIILPEKKKKRRRL</sequence>
<protein>
    <recommendedName>
        <fullName evidence="4">Plasmid recombination enzyme</fullName>
    </recommendedName>
</protein>
<gene>
    <name evidence="2" type="ORF">JI747_016835</name>
</gene>
<dbReference type="EMBL" id="JAERSE020000005">
    <property type="protein sequence ID" value="MCA6068835.1"/>
    <property type="molecule type" value="Genomic_DNA"/>
</dbReference>
<dbReference type="Gene3D" id="1.10.287.1490">
    <property type="match status" value="1"/>
</dbReference>
<comment type="caution">
    <text evidence="2">The sequence shown here is derived from an EMBL/GenBank/DDBJ whole genome shotgun (WGS) entry which is preliminary data.</text>
</comment>
<evidence type="ECO:0000256" key="1">
    <source>
        <dbReference type="SAM" id="Coils"/>
    </source>
</evidence>
<evidence type="ECO:0000313" key="2">
    <source>
        <dbReference type="EMBL" id="MCA6068835.1"/>
    </source>
</evidence>
<accession>A0ABS8A7C5</accession>
<organism evidence="2 3">
    <name type="scientific">Chryseobacterium tagetis</name>
    <dbReference type="NCBI Taxonomy" id="2801334"/>
    <lineage>
        <taxon>Bacteria</taxon>
        <taxon>Pseudomonadati</taxon>
        <taxon>Bacteroidota</taxon>
        <taxon>Flavobacteriia</taxon>
        <taxon>Flavobacteriales</taxon>
        <taxon>Weeksellaceae</taxon>
        <taxon>Chryseobacterium group</taxon>
        <taxon>Chryseobacterium</taxon>
    </lineage>
</organism>
<feature type="coiled-coil region" evidence="1">
    <location>
        <begin position="240"/>
        <end position="281"/>
    </location>
</feature>
<keyword evidence="1" id="KW-0175">Coiled coil</keyword>
<feature type="coiled-coil region" evidence="1">
    <location>
        <begin position="164"/>
        <end position="205"/>
    </location>
</feature>
<keyword evidence="3" id="KW-1185">Reference proteome</keyword>
<dbReference type="RefSeq" id="WP_225690044.1">
    <property type="nucleotide sequence ID" value="NZ_JAERSE020000005.1"/>
</dbReference>
<dbReference type="Proteomes" id="UP000618240">
    <property type="component" value="Unassembled WGS sequence"/>
</dbReference>
<proteinExistence type="predicted"/>
<evidence type="ECO:0008006" key="4">
    <source>
        <dbReference type="Google" id="ProtNLM"/>
    </source>
</evidence>
<name>A0ABS8A7C5_9FLAO</name>
<reference evidence="2 3" key="1">
    <citation type="submission" date="2021-09" db="EMBL/GenBank/DDBJ databases">
        <title>Genome sequencing and assembly of Chryseobacterium sp. RG1.</title>
        <authorList>
            <person name="Chhetri G."/>
        </authorList>
    </citation>
    <scope>NUCLEOTIDE SEQUENCE [LARGE SCALE GENOMIC DNA]</scope>
    <source>
        <strain evidence="2 3">RG1</strain>
    </source>
</reference>
<evidence type="ECO:0000313" key="3">
    <source>
        <dbReference type="Proteomes" id="UP000618240"/>
    </source>
</evidence>